<dbReference type="AlphaFoldDB" id="A0AAV9G8G7"/>
<organism evidence="2 3">
    <name type="scientific">Podospora aff. communis PSN243</name>
    <dbReference type="NCBI Taxonomy" id="3040156"/>
    <lineage>
        <taxon>Eukaryota</taxon>
        <taxon>Fungi</taxon>
        <taxon>Dikarya</taxon>
        <taxon>Ascomycota</taxon>
        <taxon>Pezizomycotina</taxon>
        <taxon>Sordariomycetes</taxon>
        <taxon>Sordariomycetidae</taxon>
        <taxon>Sordariales</taxon>
        <taxon>Podosporaceae</taxon>
        <taxon>Podospora</taxon>
    </lineage>
</organism>
<dbReference type="PANTHER" id="PTHR12840">
    <property type="entry name" value="NADH-UBIQUINONE OXIDOREDUCTASE ASHI SUBUNIT"/>
    <property type="match status" value="1"/>
</dbReference>
<protein>
    <submittedName>
        <fullName evidence="2">NADH dehydrogenase</fullName>
    </submittedName>
</protein>
<gene>
    <name evidence="2" type="ORF">QBC34DRAFT_451551</name>
</gene>
<dbReference type="GO" id="GO:0005739">
    <property type="term" value="C:mitochondrion"/>
    <property type="evidence" value="ECO:0007669"/>
    <property type="project" value="InterPro"/>
</dbReference>
<dbReference type="EMBL" id="MU865969">
    <property type="protein sequence ID" value="KAK4445099.1"/>
    <property type="molecule type" value="Genomic_DNA"/>
</dbReference>
<keyword evidence="3" id="KW-1185">Reference proteome</keyword>
<feature type="region of interest" description="Disordered" evidence="1">
    <location>
        <begin position="583"/>
        <end position="625"/>
    </location>
</feature>
<dbReference type="PANTHER" id="PTHR12840:SF1">
    <property type="entry name" value="NADH DEHYDROGENASE [UBIQUINONE] 1 BETA SUBCOMPLEX SUBUNIT 8, MITOCHONDRIAL"/>
    <property type="match status" value="1"/>
</dbReference>
<feature type="compositionally biased region" description="Polar residues" evidence="1">
    <location>
        <begin position="610"/>
        <end position="623"/>
    </location>
</feature>
<feature type="compositionally biased region" description="Basic residues" evidence="1">
    <location>
        <begin position="405"/>
        <end position="414"/>
    </location>
</feature>
<evidence type="ECO:0000313" key="3">
    <source>
        <dbReference type="Proteomes" id="UP001321760"/>
    </source>
</evidence>
<name>A0AAV9G8G7_9PEZI</name>
<dbReference type="Proteomes" id="UP001321760">
    <property type="component" value="Unassembled WGS sequence"/>
</dbReference>
<sequence>MLSRRIAGASASRLVAASRLPILQRRTFMPEAMVGRKTLEEHYPDSEYPTLTDKEDPEMNGGYVNPPRIKRQFRDPHGNWWDKQERRNYGEPVHEDHDILGMFSPYEYTWTTTGKGLAQIGAFITVFLGVLYAVKISYPDKRSYPREFEGGLEKELGGAGAIRARKAGDPDPYRTSERVPLLAMRFEDWDVILFPVGRDAKIPFKEFKVACHAIPDLELCHSHGSAGMPAMTCFVPSLPAGTPFQISIHCWRKPEISQFTLAYSKHPEFVKFEVRILLDGRLMSSTTFDRDVNGPHLIASTFEYTKTGELERLRFPHFRRELLFQNYWSPGDDLGRIKVILSECFPRDSLSVPIERVKNIVAFSFQHAPLGINGIAWPSPAMWRRPSYNPPGPVPTYQPEDGAHSHAHSPRKRTGFRENKASGFTAPFGMGSGFPPQAPVGFFAGQPAPMPFLPRGNQVGSSFSLPGPSSDTTYFDWANSFSSGQSSMEFGKMYWPTNARNTSKQSSDTSMPDYMSIRGSDPMHISGPSLEDQPMTLKVPTNTPSAGQPEDIQCPQFAFSSYGMTSDIATSLPNSLLNQAHPVPAPTYAMSPHSIPLPSSDVKSRKENRLQNMGGSNPGSTRATPHGLQAEIRKFSQPAYGLGANLGIGGMMAMPPSAEGIGSLSVSPNSEAVFSGGTSASTSVGKFGLDVGGDNAGLPAACSPMPAPQHSIREASAEGDTPGPLSVDICNTVGGNLGSRRGRHFTPVSAKVIDDEDEPRKSSLRRRVTGYGEQGSIE</sequence>
<proteinExistence type="predicted"/>
<comment type="caution">
    <text evidence="2">The sequence shown here is derived from an EMBL/GenBank/DDBJ whole genome shotgun (WGS) entry which is preliminary data.</text>
</comment>
<dbReference type="InterPro" id="IPR008699">
    <property type="entry name" value="NDUFB8"/>
</dbReference>
<reference evidence="2" key="1">
    <citation type="journal article" date="2023" name="Mol. Phylogenet. Evol.">
        <title>Genome-scale phylogeny and comparative genomics of the fungal order Sordariales.</title>
        <authorList>
            <person name="Hensen N."/>
            <person name="Bonometti L."/>
            <person name="Westerberg I."/>
            <person name="Brannstrom I.O."/>
            <person name="Guillou S."/>
            <person name="Cros-Aarteil S."/>
            <person name="Calhoun S."/>
            <person name="Haridas S."/>
            <person name="Kuo A."/>
            <person name="Mondo S."/>
            <person name="Pangilinan J."/>
            <person name="Riley R."/>
            <person name="LaButti K."/>
            <person name="Andreopoulos B."/>
            <person name="Lipzen A."/>
            <person name="Chen C."/>
            <person name="Yan M."/>
            <person name="Daum C."/>
            <person name="Ng V."/>
            <person name="Clum A."/>
            <person name="Steindorff A."/>
            <person name="Ohm R.A."/>
            <person name="Martin F."/>
            <person name="Silar P."/>
            <person name="Natvig D.O."/>
            <person name="Lalanne C."/>
            <person name="Gautier V."/>
            <person name="Ament-Velasquez S.L."/>
            <person name="Kruys A."/>
            <person name="Hutchinson M.I."/>
            <person name="Powell A.J."/>
            <person name="Barry K."/>
            <person name="Miller A.N."/>
            <person name="Grigoriev I.V."/>
            <person name="Debuchy R."/>
            <person name="Gladieux P."/>
            <person name="Hiltunen Thoren M."/>
            <person name="Johannesson H."/>
        </authorList>
    </citation>
    <scope>NUCLEOTIDE SEQUENCE</scope>
    <source>
        <strain evidence="2">PSN243</strain>
    </source>
</reference>
<feature type="region of interest" description="Disordered" evidence="1">
    <location>
        <begin position="736"/>
        <end position="778"/>
    </location>
</feature>
<feature type="region of interest" description="Disordered" evidence="1">
    <location>
        <begin position="389"/>
        <end position="422"/>
    </location>
</feature>
<accession>A0AAV9G8G7</accession>
<evidence type="ECO:0000313" key="2">
    <source>
        <dbReference type="EMBL" id="KAK4445099.1"/>
    </source>
</evidence>
<dbReference type="Pfam" id="PF05821">
    <property type="entry name" value="NDUF_B8"/>
    <property type="match status" value="1"/>
</dbReference>
<evidence type="ECO:0000256" key="1">
    <source>
        <dbReference type="SAM" id="MobiDB-lite"/>
    </source>
</evidence>
<reference evidence="2" key="2">
    <citation type="submission" date="2023-05" db="EMBL/GenBank/DDBJ databases">
        <authorList>
            <consortium name="Lawrence Berkeley National Laboratory"/>
            <person name="Steindorff A."/>
            <person name="Hensen N."/>
            <person name="Bonometti L."/>
            <person name="Westerberg I."/>
            <person name="Brannstrom I.O."/>
            <person name="Guillou S."/>
            <person name="Cros-Aarteil S."/>
            <person name="Calhoun S."/>
            <person name="Haridas S."/>
            <person name="Kuo A."/>
            <person name="Mondo S."/>
            <person name="Pangilinan J."/>
            <person name="Riley R."/>
            <person name="Labutti K."/>
            <person name="Andreopoulos B."/>
            <person name="Lipzen A."/>
            <person name="Chen C."/>
            <person name="Yanf M."/>
            <person name="Daum C."/>
            <person name="Ng V."/>
            <person name="Clum A."/>
            <person name="Ohm R."/>
            <person name="Martin F."/>
            <person name="Silar P."/>
            <person name="Natvig D."/>
            <person name="Lalanne C."/>
            <person name="Gautier V."/>
            <person name="Ament-Velasquez S.L."/>
            <person name="Kruys A."/>
            <person name="Hutchinson M.I."/>
            <person name="Powell A.J."/>
            <person name="Barry K."/>
            <person name="Miller A.N."/>
            <person name="Grigoriev I.V."/>
            <person name="Debuchy R."/>
            <person name="Gladieux P."/>
            <person name="Thoren M.H."/>
            <person name="Johannesson H."/>
        </authorList>
    </citation>
    <scope>NUCLEOTIDE SEQUENCE</scope>
    <source>
        <strain evidence="2">PSN243</strain>
    </source>
</reference>